<dbReference type="Gene3D" id="1.10.287.1120">
    <property type="entry name" value="Bipartite methylase S protein"/>
    <property type="match status" value="1"/>
</dbReference>
<keyword evidence="5" id="KW-0540">Nuclease</keyword>
<dbReference type="InterPro" id="IPR044946">
    <property type="entry name" value="Restrct_endonuc_typeI_TRD_sf"/>
</dbReference>
<dbReference type="Pfam" id="PF01420">
    <property type="entry name" value="Methylase_S"/>
    <property type="match status" value="2"/>
</dbReference>
<proteinExistence type="inferred from homology"/>
<dbReference type="GO" id="GO:0016787">
    <property type="term" value="F:hydrolase activity"/>
    <property type="evidence" value="ECO:0007669"/>
    <property type="project" value="UniProtKB-KW"/>
</dbReference>
<feature type="domain" description="Type I restriction modification DNA specificity" evidence="4">
    <location>
        <begin position="207"/>
        <end position="386"/>
    </location>
</feature>
<name>A0ABW4C421_9BACL</name>
<sequence length="415" mass="46795">MSEWKAVSLEDISQIVGGGTPSKEKTEYWGGEIPWVTPTDVTRGKVRKLEFTENRITKIGLSESSAKLIPSGSILMTTRATIGECVINMIPMATNQGFTNFICNERVYNEYLYYALCRHKIDFERLGSGSTFKEVSKRTIRSFKVMLPPLPEQRKIAAILSSVDEVIEKTEAIIKQTETVKKGLMQQLLTRGIGHIRFKQTEIGEIPEEWEIKTLGQVTESSAFGPRFPANSYNEKGNYALLRTTDIKDNWEINYSGMPMALLPMDKFNKHVLQKGDLLVTRSGTCGLVCIFNEYNVPVIPGAFLIRFRLSSTVVPEFVRFTMMTVNSQARIAQMASGGVQKNLSGTNLKKLVLPIPPITEQKRIVKIINSILSKMRYEQQYLTQLQTLKKGLMQVLLTGKVRVKVDEREEVAVP</sequence>
<evidence type="ECO:0000259" key="4">
    <source>
        <dbReference type="Pfam" id="PF01420"/>
    </source>
</evidence>
<feature type="domain" description="Type I restriction modification DNA specificity" evidence="4">
    <location>
        <begin position="1"/>
        <end position="176"/>
    </location>
</feature>
<gene>
    <name evidence="5" type="ORF">ACFQ4Y_00735</name>
</gene>
<keyword evidence="6" id="KW-1185">Reference proteome</keyword>
<dbReference type="SUPFAM" id="SSF116734">
    <property type="entry name" value="DNA methylase specificity domain"/>
    <property type="match status" value="2"/>
</dbReference>
<evidence type="ECO:0000313" key="5">
    <source>
        <dbReference type="EMBL" id="MFD1425459.1"/>
    </source>
</evidence>
<dbReference type="PANTHER" id="PTHR30408:SF12">
    <property type="entry name" value="TYPE I RESTRICTION ENZYME MJAVIII SPECIFICITY SUBUNIT"/>
    <property type="match status" value="1"/>
</dbReference>
<dbReference type="GO" id="GO:0004519">
    <property type="term" value="F:endonuclease activity"/>
    <property type="evidence" value="ECO:0007669"/>
    <property type="project" value="UniProtKB-KW"/>
</dbReference>
<dbReference type="EC" id="3.1.21.-" evidence="5"/>
<dbReference type="InterPro" id="IPR052021">
    <property type="entry name" value="Type-I_RS_S_subunit"/>
</dbReference>
<keyword evidence="5" id="KW-0255">Endonuclease</keyword>
<dbReference type="Proteomes" id="UP001597282">
    <property type="component" value="Unassembled WGS sequence"/>
</dbReference>
<protein>
    <submittedName>
        <fullName evidence="5">Restriction endonuclease subunit S</fullName>
        <ecNumber evidence="5">3.1.21.-</ecNumber>
    </submittedName>
</protein>
<accession>A0ABW4C421</accession>
<evidence type="ECO:0000313" key="6">
    <source>
        <dbReference type="Proteomes" id="UP001597282"/>
    </source>
</evidence>
<comment type="similarity">
    <text evidence="1">Belongs to the type-I restriction system S methylase family.</text>
</comment>
<dbReference type="Gene3D" id="3.90.220.20">
    <property type="entry name" value="DNA methylase specificity domains"/>
    <property type="match status" value="2"/>
</dbReference>
<keyword evidence="2" id="KW-0680">Restriction system</keyword>
<keyword evidence="5" id="KW-0378">Hydrolase</keyword>
<dbReference type="RefSeq" id="WP_380162213.1">
    <property type="nucleotide sequence ID" value="NZ_JBHTNU010000001.1"/>
</dbReference>
<evidence type="ECO:0000256" key="1">
    <source>
        <dbReference type="ARBA" id="ARBA00010923"/>
    </source>
</evidence>
<dbReference type="EMBL" id="JBHTNU010000001">
    <property type="protein sequence ID" value="MFD1425459.1"/>
    <property type="molecule type" value="Genomic_DNA"/>
</dbReference>
<organism evidence="5 6">
    <name type="scientific">Kroppenstedtia sanguinis</name>
    <dbReference type="NCBI Taxonomy" id="1380684"/>
    <lineage>
        <taxon>Bacteria</taxon>
        <taxon>Bacillati</taxon>
        <taxon>Bacillota</taxon>
        <taxon>Bacilli</taxon>
        <taxon>Bacillales</taxon>
        <taxon>Thermoactinomycetaceae</taxon>
        <taxon>Kroppenstedtia</taxon>
    </lineage>
</organism>
<dbReference type="PANTHER" id="PTHR30408">
    <property type="entry name" value="TYPE-1 RESTRICTION ENZYME ECOKI SPECIFICITY PROTEIN"/>
    <property type="match status" value="1"/>
</dbReference>
<keyword evidence="3" id="KW-0238">DNA-binding</keyword>
<dbReference type="InterPro" id="IPR000055">
    <property type="entry name" value="Restrct_endonuc_typeI_TRD"/>
</dbReference>
<reference evidence="6" key="1">
    <citation type="journal article" date="2019" name="Int. J. Syst. Evol. Microbiol.">
        <title>The Global Catalogue of Microorganisms (GCM) 10K type strain sequencing project: providing services to taxonomists for standard genome sequencing and annotation.</title>
        <authorList>
            <consortium name="The Broad Institute Genomics Platform"/>
            <consortium name="The Broad Institute Genome Sequencing Center for Infectious Disease"/>
            <person name="Wu L."/>
            <person name="Ma J."/>
        </authorList>
    </citation>
    <scope>NUCLEOTIDE SEQUENCE [LARGE SCALE GENOMIC DNA]</scope>
    <source>
        <strain evidence="6">S1</strain>
    </source>
</reference>
<comment type="caution">
    <text evidence="5">The sequence shown here is derived from an EMBL/GenBank/DDBJ whole genome shotgun (WGS) entry which is preliminary data.</text>
</comment>
<evidence type="ECO:0000256" key="2">
    <source>
        <dbReference type="ARBA" id="ARBA00022747"/>
    </source>
</evidence>
<dbReference type="CDD" id="cd17273">
    <property type="entry name" value="RMtype1_S_EcoJA69PI-TRD1-CR1_like"/>
    <property type="match status" value="1"/>
</dbReference>
<evidence type="ECO:0000256" key="3">
    <source>
        <dbReference type="ARBA" id="ARBA00023125"/>
    </source>
</evidence>